<organism evidence="2 3">
    <name type="scientific">Rugosimonospora acidiphila</name>
    <dbReference type="NCBI Taxonomy" id="556531"/>
    <lineage>
        <taxon>Bacteria</taxon>
        <taxon>Bacillati</taxon>
        <taxon>Actinomycetota</taxon>
        <taxon>Actinomycetes</taxon>
        <taxon>Micromonosporales</taxon>
        <taxon>Micromonosporaceae</taxon>
        <taxon>Rugosimonospora</taxon>
    </lineage>
</organism>
<sequence length="109" mass="11683">MSATRLLDRVGGPAKARHEYFEGMNYLADTAIRRSGEWPRSTIAYRAGVADSATCVSFGVHEFSAGSRSGSDNLSLCGWSATRRRGKGTGEMTRMDAPSCARPDTYGAA</sequence>
<reference evidence="3" key="1">
    <citation type="journal article" date="2019" name="Int. J. Syst. Evol. Microbiol.">
        <title>The Global Catalogue of Microorganisms (GCM) 10K type strain sequencing project: providing services to taxonomists for standard genome sequencing and annotation.</title>
        <authorList>
            <consortium name="The Broad Institute Genomics Platform"/>
            <consortium name="The Broad Institute Genome Sequencing Center for Infectious Disease"/>
            <person name="Wu L."/>
            <person name="Ma J."/>
        </authorList>
    </citation>
    <scope>NUCLEOTIDE SEQUENCE [LARGE SCALE GENOMIC DNA]</scope>
    <source>
        <strain evidence="3">JCM 18304</strain>
    </source>
</reference>
<protein>
    <submittedName>
        <fullName evidence="2">Uncharacterized protein</fullName>
    </submittedName>
</protein>
<dbReference type="EMBL" id="BAABJQ010000006">
    <property type="protein sequence ID" value="GAA5184657.1"/>
    <property type="molecule type" value="Genomic_DNA"/>
</dbReference>
<keyword evidence="3" id="KW-1185">Reference proteome</keyword>
<accession>A0ABP9RRP6</accession>
<feature type="region of interest" description="Disordered" evidence="1">
    <location>
        <begin position="86"/>
        <end position="109"/>
    </location>
</feature>
<proteinExistence type="predicted"/>
<dbReference type="Proteomes" id="UP001501570">
    <property type="component" value="Unassembled WGS sequence"/>
</dbReference>
<comment type="caution">
    <text evidence="2">The sequence shown here is derived from an EMBL/GenBank/DDBJ whole genome shotgun (WGS) entry which is preliminary data.</text>
</comment>
<name>A0ABP9RRP6_9ACTN</name>
<evidence type="ECO:0000313" key="2">
    <source>
        <dbReference type="EMBL" id="GAA5184657.1"/>
    </source>
</evidence>
<gene>
    <name evidence="2" type="ORF">GCM10023322_26620</name>
</gene>
<evidence type="ECO:0000256" key="1">
    <source>
        <dbReference type="SAM" id="MobiDB-lite"/>
    </source>
</evidence>
<evidence type="ECO:0000313" key="3">
    <source>
        <dbReference type="Proteomes" id="UP001501570"/>
    </source>
</evidence>